<dbReference type="PROSITE" id="PS50835">
    <property type="entry name" value="IG_LIKE"/>
    <property type="match status" value="2"/>
</dbReference>
<dbReference type="Pfam" id="PF07679">
    <property type="entry name" value="I-set"/>
    <property type="match status" value="1"/>
</dbReference>
<dbReference type="InterPro" id="IPR036179">
    <property type="entry name" value="Ig-like_dom_sf"/>
</dbReference>
<dbReference type="AlphaFoldDB" id="A0A8W8I7C6"/>
<evidence type="ECO:0000313" key="6">
    <source>
        <dbReference type="Proteomes" id="UP000005408"/>
    </source>
</evidence>
<dbReference type="PANTHER" id="PTHR45080">
    <property type="entry name" value="CONTACTIN 5"/>
    <property type="match status" value="1"/>
</dbReference>
<feature type="signal peptide" evidence="3">
    <location>
        <begin position="1"/>
        <end position="23"/>
    </location>
</feature>
<dbReference type="InterPro" id="IPR013098">
    <property type="entry name" value="Ig_I-set"/>
</dbReference>
<keyword evidence="1 3" id="KW-0732">Signal</keyword>
<evidence type="ECO:0000313" key="5">
    <source>
        <dbReference type="EnsemblMetazoa" id="G12846.2:cds"/>
    </source>
</evidence>
<dbReference type="InterPro" id="IPR007110">
    <property type="entry name" value="Ig-like_dom"/>
</dbReference>
<feature type="chain" id="PRO_5036501618" description="Ig-like domain-containing protein" evidence="3">
    <location>
        <begin position="24"/>
        <end position="337"/>
    </location>
</feature>
<dbReference type="SMART" id="SM00408">
    <property type="entry name" value="IGc2"/>
    <property type="match status" value="2"/>
</dbReference>
<evidence type="ECO:0000256" key="1">
    <source>
        <dbReference type="ARBA" id="ARBA00022729"/>
    </source>
</evidence>
<evidence type="ECO:0000256" key="2">
    <source>
        <dbReference type="ARBA" id="ARBA00023157"/>
    </source>
</evidence>
<dbReference type="InterPro" id="IPR003598">
    <property type="entry name" value="Ig_sub2"/>
</dbReference>
<accession>A0A8W8I7C6</accession>
<keyword evidence="2" id="KW-1015">Disulfide bond</keyword>
<dbReference type="InterPro" id="IPR013783">
    <property type="entry name" value="Ig-like_fold"/>
</dbReference>
<dbReference type="GO" id="GO:0050808">
    <property type="term" value="P:synapse organization"/>
    <property type="evidence" value="ECO:0007669"/>
    <property type="project" value="TreeGrafter"/>
</dbReference>
<dbReference type="Pfam" id="PF13927">
    <property type="entry name" value="Ig_3"/>
    <property type="match status" value="1"/>
</dbReference>
<dbReference type="EnsemblMetazoa" id="G12846.2">
    <property type="protein sequence ID" value="G12846.2:cds"/>
    <property type="gene ID" value="G12846"/>
</dbReference>
<feature type="domain" description="Ig-like" evidence="4">
    <location>
        <begin position="31"/>
        <end position="114"/>
    </location>
</feature>
<proteinExistence type="predicted"/>
<protein>
    <recommendedName>
        <fullName evidence="4">Ig-like domain-containing protein</fullName>
    </recommendedName>
</protein>
<dbReference type="GO" id="GO:0005886">
    <property type="term" value="C:plasma membrane"/>
    <property type="evidence" value="ECO:0007669"/>
    <property type="project" value="TreeGrafter"/>
</dbReference>
<evidence type="ECO:0000259" key="4">
    <source>
        <dbReference type="PROSITE" id="PS50835"/>
    </source>
</evidence>
<dbReference type="GO" id="GO:0007156">
    <property type="term" value="P:homophilic cell adhesion via plasma membrane adhesion molecules"/>
    <property type="evidence" value="ECO:0007669"/>
    <property type="project" value="TreeGrafter"/>
</dbReference>
<dbReference type="InterPro" id="IPR003599">
    <property type="entry name" value="Ig_sub"/>
</dbReference>
<feature type="domain" description="Ig-like" evidence="4">
    <location>
        <begin position="188"/>
        <end position="278"/>
    </location>
</feature>
<organism evidence="5 6">
    <name type="scientific">Magallana gigas</name>
    <name type="common">Pacific oyster</name>
    <name type="synonym">Crassostrea gigas</name>
    <dbReference type="NCBI Taxonomy" id="29159"/>
    <lineage>
        <taxon>Eukaryota</taxon>
        <taxon>Metazoa</taxon>
        <taxon>Spiralia</taxon>
        <taxon>Lophotrochozoa</taxon>
        <taxon>Mollusca</taxon>
        <taxon>Bivalvia</taxon>
        <taxon>Autobranchia</taxon>
        <taxon>Pteriomorphia</taxon>
        <taxon>Ostreida</taxon>
        <taxon>Ostreoidea</taxon>
        <taxon>Ostreidae</taxon>
        <taxon>Magallana</taxon>
    </lineage>
</organism>
<keyword evidence="6" id="KW-1185">Reference proteome</keyword>
<dbReference type="GO" id="GO:0030424">
    <property type="term" value="C:axon"/>
    <property type="evidence" value="ECO:0007669"/>
    <property type="project" value="TreeGrafter"/>
</dbReference>
<dbReference type="InterPro" id="IPR050958">
    <property type="entry name" value="Cell_Adh-Cytoskel_Orgn"/>
</dbReference>
<dbReference type="SMART" id="SM00409">
    <property type="entry name" value="IG"/>
    <property type="match status" value="2"/>
</dbReference>
<reference evidence="5" key="1">
    <citation type="submission" date="2022-08" db="UniProtKB">
        <authorList>
            <consortium name="EnsemblMetazoa"/>
        </authorList>
    </citation>
    <scope>IDENTIFICATION</scope>
    <source>
        <strain evidence="5">05x7-T-G4-1.051#20</strain>
    </source>
</reference>
<dbReference type="Proteomes" id="UP000005408">
    <property type="component" value="Unassembled WGS sequence"/>
</dbReference>
<dbReference type="Gene3D" id="2.60.40.10">
    <property type="entry name" value="Immunoglobulins"/>
    <property type="match status" value="2"/>
</dbReference>
<dbReference type="GO" id="GO:0043025">
    <property type="term" value="C:neuronal cell body"/>
    <property type="evidence" value="ECO:0007669"/>
    <property type="project" value="TreeGrafter"/>
</dbReference>
<evidence type="ECO:0000256" key="3">
    <source>
        <dbReference type="SAM" id="SignalP"/>
    </source>
</evidence>
<dbReference type="GO" id="GO:0008046">
    <property type="term" value="F:axon guidance receptor activity"/>
    <property type="evidence" value="ECO:0007669"/>
    <property type="project" value="TreeGrafter"/>
</dbReference>
<sequence length="337" mass="37751">MTKCKKNLQVVFLAELIVFICEGSQSVNLPPWITSVFEPEYYVPAKHPTPLNLQCKAKNGIISYQWFKNNVKFQTNDRVGVNEQSGDITFHNLTTEDFGVYYCVAENKHGSSVSSFVKILEAALNGFSGNVHGNIICKIFHHCKIPCSNQPNCQPINECTFEWRIGRGTGNKIKTNENVIIDSEENNDTVTSKAIWKNNPKARIGENATLQCIFSGSPVPNIDWLLKNGSVVKPNSKFQSESNGRHLFIRNVTFDDDGVYTCVADKSNLTMNSYLNVTKLIVIICEGSQSVNLPPWITSVFEPEYYVPAKHPTPLNLQCKAKNGIIRRGTHFSVQSL</sequence>
<name>A0A8W8I7C6_MAGGI</name>
<dbReference type="PANTHER" id="PTHR45080:SF8">
    <property type="entry name" value="IG-LIKE DOMAIN-CONTAINING PROTEIN"/>
    <property type="match status" value="1"/>
</dbReference>
<dbReference type="SUPFAM" id="SSF48726">
    <property type="entry name" value="Immunoglobulin"/>
    <property type="match status" value="2"/>
</dbReference>